<protein>
    <submittedName>
        <fullName evidence="1">Uncharacterized protein</fullName>
    </submittedName>
</protein>
<gene>
    <name evidence="1" type="ORF">NDU88_001268</name>
</gene>
<dbReference type="Proteomes" id="UP001066276">
    <property type="component" value="Chromosome 10"/>
</dbReference>
<dbReference type="EMBL" id="JANPWB010000014">
    <property type="protein sequence ID" value="KAJ1096124.1"/>
    <property type="molecule type" value="Genomic_DNA"/>
</dbReference>
<proteinExistence type="predicted"/>
<comment type="caution">
    <text evidence="1">The sequence shown here is derived from an EMBL/GenBank/DDBJ whole genome shotgun (WGS) entry which is preliminary data.</text>
</comment>
<dbReference type="AlphaFoldDB" id="A0AAV7M0M5"/>
<accession>A0AAV7M0M5</accession>
<reference evidence="1" key="1">
    <citation type="journal article" date="2022" name="bioRxiv">
        <title>Sequencing and chromosome-scale assembly of the giantPleurodeles waltlgenome.</title>
        <authorList>
            <person name="Brown T."/>
            <person name="Elewa A."/>
            <person name="Iarovenko S."/>
            <person name="Subramanian E."/>
            <person name="Araus A.J."/>
            <person name="Petzold A."/>
            <person name="Susuki M."/>
            <person name="Suzuki K.-i.T."/>
            <person name="Hayashi T."/>
            <person name="Toyoda A."/>
            <person name="Oliveira C."/>
            <person name="Osipova E."/>
            <person name="Leigh N.D."/>
            <person name="Simon A."/>
            <person name="Yun M.H."/>
        </authorList>
    </citation>
    <scope>NUCLEOTIDE SEQUENCE</scope>
    <source>
        <strain evidence="1">20211129_DDA</strain>
        <tissue evidence="1">Liver</tissue>
    </source>
</reference>
<name>A0AAV7M0M5_PLEWA</name>
<evidence type="ECO:0000313" key="2">
    <source>
        <dbReference type="Proteomes" id="UP001066276"/>
    </source>
</evidence>
<evidence type="ECO:0000313" key="1">
    <source>
        <dbReference type="EMBL" id="KAJ1096124.1"/>
    </source>
</evidence>
<keyword evidence="2" id="KW-1185">Reference proteome</keyword>
<organism evidence="1 2">
    <name type="scientific">Pleurodeles waltl</name>
    <name type="common">Iberian ribbed newt</name>
    <dbReference type="NCBI Taxonomy" id="8319"/>
    <lineage>
        <taxon>Eukaryota</taxon>
        <taxon>Metazoa</taxon>
        <taxon>Chordata</taxon>
        <taxon>Craniata</taxon>
        <taxon>Vertebrata</taxon>
        <taxon>Euteleostomi</taxon>
        <taxon>Amphibia</taxon>
        <taxon>Batrachia</taxon>
        <taxon>Caudata</taxon>
        <taxon>Salamandroidea</taxon>
        <taxon>Salamandridae</taxon>
        <taxon>Pleurodelinae</taxon>
        <taxon>Pleurodeles</taxon>
    </lineage>
</organism>
<sequence length="112" mass="12189">MLACRDQIAGGRAVALPRCVEWCARHRRGPQVGAAPRRCCCVAVAALEEGEMARRKRGEREVRAAGGRPTCGRSRACAGPLRPPWGMVKTQWTLGEACSRALEGCFVGRHLF</sequence>